<name>A0A366JEV5_CYTFI</name>
<gene>
    <name evidence="1" type="ORF">DFO70_1482</name>
</gene>
<dbReference type="EMBL" id="QNSF01000048">
    <property type="protein sequence ID" value="RBP84939.1"/>
    <property type="molecule type" value="Genomic_DNA"/>
</dbReference>
<evidence type="ECO:0000313" key="2">
    <source>
        <dbReference type="Proteomes" id="UP000252731"/>
    </source>
</evidence>
<keyword evidence="2" id="KW-1185">Reference proteome</keyword>
<accession>A0A366JEV5</accession>
<dbReference type="AlphaFoldDB" id="A0A366JEV5"/>
<comment type="caution">
    <text evidence="1">The sequence shown here is derived from an EMBL/GenBank/DDBJ whole genome shotgun (WGS) entry which is preliminary data.</text>
</comment>
<sequence length="44" mass="4978">MTKRLDEVFIAGSVCEDSLEQVVYKLKNKCDANRRGGNLHVQVI</sequence>
<dbReference type="RefSeq" id="WP_258549855.1">
    <property type="nucleotide sequence ID" value="NZ_QNSF01000048.1"/>
</dbReference>
<proteinExistence type="predicted"/>
<organism evidence="1 2">
    <name type="scientific">Cytobacillus firmus</name>
    <name type="common">Bacillus firmus</name>
    <dbReference type="NCBI Taxonomy" id="1399"/>
    <lineage>
        <taxon>Bacteria</taxon>
        <taxon>Bacillati</taxon>
        <taxon>Bacillota</taxon>
        <taxon>Bacilli</taxon>
        <taxon>Bacillales</taxon>
        <taxon>Bacillaceae</taxon>
        <taxon>Cytobacillus</taxon>
    </lineage>
</organism>
<dbReference type="Proteomes" id="UP000252731">
    <property type="component" value="Unassembled WGS sequence"/>
</dbReference>
<evidence type="ECO:0000313" key="1">
    <source>
        <dbReference type="EMBL" id="RBP84939.1"/>
    </source>
</evidence>
<protein>
    <submittedName>
        <fullName evidence="1">Uncharacterized protein</fullName>
    </submittedName>
</protein>
<reference evidence="1 2" key="1">
    <citation type="submission" date="2018-06" db="EMBL/GenBank/DDBJ databases">
        <title>Freshwater and sediment microbial communities from various areas in North America, analyzing microbe dynamics in response to fracking.</title>
        <authorList>
            <person name="Lamendella R."/>
        </authorList>
    </citation>
    <scope>NUCLEOTIDE SEQUENCE [LARGE SCALE GENOMIC DNA]</scope>
    <source>
        <strain evidence="1 2">14_TX</strain>
    </source>
</reference>